<dbReference type="InterPro" id="IPR007506">
    <property type="entry name" value="PMDh-L-like_dom"/>
</dbReference>
<evidence type="ECO:0000256" key="2">
    <source>
        <dbReference type="ARBA" id="ARBA00023239"/>
    </source>
</evidence>
<comment type="caution">
    <text evidence="4">The sequence shown here is derived from an EMBL/GenBank/DDBJ whole genome shotgun (WGS) entry which is preliminary data.</text>
</comment>
<gene>
    <name evidence="4" type="ORF">K5I21_07115</name>
</gene>
<evidence type="ECO:0000259" key="3">
    <source>
        <dbReference type="Pfam" id="PF04412"/>
    </source>
</evidence>
<proteinExistence type="predicted"/>
<keyword evidence="2" id="KW-0456">Lyase</keyword>
<dbReference type="RefSeq" id="WP_055176209.1">
    <property type="nucleotide sequence ID" value="NZ_CYZY01000019.1"/>
</dbReference>
<organism evidence="4 5">
    <name type="scientific">Clostridium symbiosum</name>
    <name type="common">Bacteroides symbiosus</name>
    <dbReference type="NCBI Taxonomy" id="1512"/>
    <lineage>
        <taxon>Bacteria</taxon>
        <taxon>Bacillati</taxon>
        <taxon>Bacillota</taxon>
        <taxon>Clostridia</taxon>
        <taxon>Lachnospirales</taxon>
        <taxon>Lachnospiraceae</taxon>
        <taxon>Otoolea</taxon>
    </lineage>
</organism>
<evidence type="ECO:0000256" key="1">
    <source>
        <dbReference type="ARBA" id="ARBA00023004"/>
    </source>
</evidence>
<evidence type="ECO:0000313" key="4">
    <source>
        <dbReference type="EMBL" id="MCK0085643.1"/>
    </source>
</evidence>
<dbReference type="PANTHER" id="PTHR36577">
    <property type="entry name" value="DUF521 DOMAIN PROTEIN (AFU_ORTHOLOGUE AFUA_6G00490)"/>
    <property type="match status" value="1"/>
</dbReference>
<sequence>MKLTNYEQDVLNGKYGEGAAMAMEIQVAIGETFDAPRMVPVTRTHVALSAQDADLWFAEKLLSKGAKCKISPTINPSICIKYLNEHLHEVPDEGKNIVFATNEAYRKLGAQLTFDCTPYLQQNVPAYGEVIAFSESSATPYVNSVIGARTNREGANSALCAAITGMVPEYGLLFDENRKAEILVDVQADVKTDFDYQILGWCYPEKYKGLEVPVFKGIKERPTPEGFMNFGAQLNTSGCVSMYHIAGITPEAPTVEAAVGSKKIKREIVITDKDLQDTRERLCNEPGTIDFAMFGCPHITIRQVGIIAKVCEGRKFKVDTWLLTSSLTRELADRMGYLSIIQRAGGHIIADTCIDVPPCWKPYYGSVGVTDSPKCAYYNEIRGIKFLIRPLEEAVEAAISGKVVK</sequence>
<dbReference type="GO" id="GO:0016829">
    <property type="term" value="F:lyase activity"/>
    <property type="evidence" value="ECO:0007669"/>
    <property type="project" value="UniProtKB-KW"/>
</dbReference>
<accession>A0AAW5F0W5</accession>
<dbReference type="Proteomes" id="UP001203136">
    <property type="component" value="Unassembled WGS sequence"/>
</dbReference>
<dbReference type="Pfam" id="PF04412">
    <property type="entry name" value="AcnX"/>
    <property type="match status" value="1"/>
</dbReference>
<protein>
    <submittedName>
        <fullName evidence="4">Aconitase X catalytic domain-containing protein</fullName>
    </submittedName>
</protein>
<feature type="domain" description="Phosphomevalonate dehydratase large subunit-like" evidence="3">
    <location>
        <begin position="1"/>
        <end position="396"/>
    </location>
</feature>
<name>A0AAW5F0W5_CLOSY</name>
<reference evidence="4" key="1">
    <citation type="journal article" date="2022" name="Cell Host Microbe">
        <title>Colonization of the live biotherapeutic product VE303 and modulation of the microbiota and metabolites in healthy volunteers.</title>
        <authorList>
            <person name="Dsouza M."/>
            <person name="Menon R."/>
            <person name="Crossette E."/>
            <person name="Bhattarai S.K."/>
            <person name="Schneider J."/>
            <person name="Kim Y.G."/>
            <person name="Reddy S."/>
            <person name="Caballero S."/>
            <person name="Felix C."/>
            <person name="Cornacchione L."/>
            <person name="Hendrickson J."/>
            <person name="Watson A.R."/>
            <person name="Minot S.S."/>
            <person name="Greenfield N."/>
            <person name="Schopf L."/>
            <person name="Szabady R."/>
            <person name="Patarroyo J."/>
            <person name="Smith W."/>
            <person name="Harrison P."/>
            <person name="Kuijper E.J."/>
            <person name="Kelly C.P."/>
            <person name="Olle B."/>
            <person name="Bobilev D."/>
            <person name="Silber J.L."/>
            <person name="Bucci V."/>
            <person name="Roberts B."/>
            <person name="Faith J."/>
            <person name="Norman J.M."/>
        </authorList>
    </citation>
    <scope>NUCLEOTIDE SEQUENCE</scope>
    <source>
        <strain evidence="4">VE303-04</strain>
    </source>
</reference>
<dbReference type="AlphaFoldDB" id="A0AAW5F0W5"/>
<keyword evidence="1" id="KW-0408">Iron</keyword>
<dbReference type="PANTHER" id="PTHR36577:SF3">
    <property type="entry name" value="DUF521 DOMAIN PROTEIN (AFU_ORTHOLOGUE AFUA_6G00490)"/>
    <property type="match status" value="1"/>
</dbReference>
<dbReference type="EMBL" id="JAINVB010000001">
    <property type="protein sequence ID" value="MCK0085643.1"/>
    <property type="molecule type" value="Genomic_DNA"/>
</dbReference>
<evidence type="ECO:0000313" key="5">
    <source>
        <dbReference type="Proteomes" id="UP001203136"/>
    </source>
</evidence>